<comment type="caution">
    <text evidence="6">The sequence shown here is derived from an EMBL/GenBank/DDBJ whole genome shotgun (WGS) entry which is preliminary data.</text>
</comment>
<accession>A0A0V7ZGT5</accession>
<dbReference type="RefSeq" id="WP_027842797.1">
    <property type="nucleotide sequence ID" value="NZ_LMTZ01000132.1"/>
</dbReference>
<reference evidence="6 7" key="1">
    <citation type="journal article" date="2015" name="Genome Announc.">
        <title>Draft Genome of the Euendolithic (true boring) Cyanobacterium Mastigocoleus testarum strain BC008.</title>
        <authorList>
            <person name="Guida B.S."/>
            <person name="Garcia-Pichel F."/>
        </authorList>
    </citation>
    <scope>NUCLEOTIDE SEQUENCE [LARGE SCALE GENOMIC DNA]</scope>
    <source>
        <strain evidence="6 7">BC008</strain>
    </source>
</reference>
<comment type="similarity">
    <text evidence="1 2">Belongs to the small heat shock protein (HSP20) family.</text>
</comment>
<dbReference type="CDD" id="cd06464">
    <property type="entry name" value="ACD_sHsps-like"/>
    <property type="match status" value="1"/>
</dbReference>
<dbReference type="SUPFAM" id="SSF49764">
    <property type="entry name" value="HSP20-like chaperones"/>
    <property type="match status" value="1"/>
</dbReference>
<protein>
    <recommendedName>
        <fullName evidence="4">SHSP domain-containing protein</fullName>
    </recommendedName>
</protein>
<evidence type="ECO:0000313" key="6">
    <source>
        <dbReference type="EMBL" id="KST63792.1"/>
    </source>
</evidence>
<feature type="region of interest" description="Disordered" evidence="3">
    <location>
        <begin position="189"/>
        <end position="223"/>
    </location>
</feature>
<dbReference type="Gene3D" id="2.60.40.790">
    <property type="match status" value="1"/>
</dbReference>
<evidence type="ECO:0000313" key="5">
    <source>
        <dbReference type="EMBL" id="KST63666.1"/>
    </source>
</evidence>
<proteinExistence type="inferred from homology"/>
<dbReference type="EMBL" id="LMTZ01000134">
    <property type="protein sequence ID" value="KST63666.1"/>
    <property type="molecule type" value="Genomic_DNA"/>
</dbReference>
<feature type="domain" description="SHSP" evidence="4">
    <location>
        <begin position="32"/>
        <end position="144"/>
    </location>
</feature>
<dbReference type="InterPro" id="IPR008978">
    <property type="entry name" value="HSP20-like_chaperone"/>
</dbReference>
<keyword evidence="7" id="KW-1185">Reference proteome</keyword>
<evidence type="ECO:0000313" key="7">
    <source>
        <dbReference type="Proteomes" id="UP000053372"/>
    </source>
</evidence>
<evidence type="ECO:0000259" key="4">
    <source>
        <dbReference type="PROSITE" id="PS01031"/>
    </source>
</evidence>
<evidence type="ECO:0000256" key="2">
    <source>
        <dbReference type="RuleBase" id="RU003616"/>
    </source>
</evidence>
<gene>
    <name evidence="5" type="ORF">BC008_14505</name>
    <name evidence="6" type="ORF">BC008_15170</name>
</gene>
<dbReference type="Pfam" id="PF00011">
    <property type="entry name" value="HSP20"/>
    <property type="match status" value="1"/>
</dbReference>
<name>A0A0V7ZGT5_9CYAN</name>
<dbReference type="OrthoDB" id="9811615at2"/>
<dbReference type="PROSITE" id="PS01031">
    <property type="entry name" value="SHSP"/>
    <property type="match status" value="1"/>
</dbReference>
<organism evidence="6 7">
    <name type="scientific">Mastigocoleus testarum BC008</name>
    <dbReference type="NCBI Taxonomy" id="371196"/>
    <lineage>
        <taxon>Bacteria</taxon>
        <taxon>Bacillati</taxon>
        <taxon>Cyanobacteriota</taxon>
        <taxon>Cyanophyceae</taxon>
        <taxon>Nostocales</taxon>
        <taxon>Hapalosiphonaceae</taxon>
        <taxon>Mastigocoleus</taxon>
    </lineage>
</organism>
<feature type="compositionally biased region" description="Basic and acidic residues" evidence="3">
    <location>
        <begin position="199"/>
        <end position="210"/>
    </location>
</feature>
<dbReference type="InterPro" id="IPR031107">
    <property type="entry name" value="Small_HSP"/>
</dbReference>
<dbReference type="InterPro" id="IPR002068">
    <property type="entry name" value="A-crystallin/Hsp20_dom"/>
</dbReference>
<dbReference type="Proteomes" id="UP000053372">
    <property type="component" value="Unassembled WGS sequence"/>
</dbReference>
<dbReference type="AlphaFoldDB" id="A0A0V7ZGT5"/>
<dbReference type="EMBL" id="LMTZ01000132">
    <property type="protein sequence ID" value="KST63792.1"/>
    <property type="molecule type" value="Genomic_DNA"/>
</dbReference>
<evidence type="ECO:0000256" key="1">
    <source>
        <dbReference type="PROSITE-ProRule" id="PRU00285"/>
    </source>
</evidence>
<dbReference type="PANTHER" id="PTHR11527">
    <property type="entry name" value="HEAT-SHOCK PROTEIN 20 FAMILY MEMBER"/>
    <property type="match status" value="1"/>
</dbReference>
<evidence type="ECO:0000256" key="3">
    <source>
        <dbReference type="SAM" id="MobiDB-lite"/>
    </source>
</evidence>
<sequence>MSWIGWQPLKDLDILRHQMNHLFDELMEIKHTENTAWKPAIEIKQTDIDIILQAEIPGLDAQDLDVEVSEEAVSIAGERKEEKYISQQGLFRSEFNYGKFRRVVPLPVSVNYREVKAELERGILKLKLPKLKLDTPKSVKIDLTIEEKAREAMTGTRQDEEHLVETMRGRAGEDLEISNHANISEEARTALSKQRHHKEHLEETMHERTASEIQVPTKIKSEK</sequence>